<sequence>MMLVHGPILAILSLLLGLLSTPANAAPSIRSINPIVPRASHSQLQLRSQGSKNSPPPDPSPDPHADEHSNGGIDATPKIFYEIWFSQPKPETPGHNLIVPPVIQHQTYNRILKLDHSKGPIGLIFLQSYPESEPRFWYQRHDEWTWHHALYRPSGKIVTED</sequence>
<dbReference type="Proteomes" id="UP001163798">
    <property type="component" value="Unassembled WGS sequence"/>
</dbReference>
<dbReference type="EMBL" id="MU793488">
    <property type="protein sequence ID" value="KAJ3782255.1"/>
    <property type="molecule type" value="Genomic_DNA"/>
</dbReference>
<dbReference type="AlphaFoldDB" id="A0AA38NNZ7"/>
<keyword evidence="4" id="KW-1185">Reference proteome</keyword>
<accession>A0AA38NNZ7</accession>
<evidence type="ECO:0000256" key="2">
    <source>
        <dbReference type="SAM" id="SignalP"/>
    </source>
</evidence>
<protein>
    <submittedName>
        <fullName evidence="3">Uncharacterized protein</fullName>
    </submittedName>
</protein>
<evidence type="ECO:0000256" key="1">
    <source>
        <dbReference type="SAM" id="MobiDB-lite"/>
    </source>
</evidence>
<feature type="compositionally biased region" description="Polar residues" evidence="1">
    <location>
        <begin position="40"/>
        <end position="53"/>
    </location>
</feature>
<proteinExistence type="predicted"/>
<evidence type="ECO:0000313" key="4">
    <source>
        <dbReference type="Proteomes" id="UP001163798"/>
    </source>
</evidence>
<feature type="signal peptide" evidence="2">
    <location>
        <begin position="1"/>
        <end position="25"/>
    </location>
</feature>
<evidence type="ECO:0000313" key="3">
    <source>
        <dbReference type="EMBL" id="KAJ3782255.1"/>
    </source>
</evidence>
<keyword evidence="2" id="KW-0732">Signal</keyword>
<organism evidence="3 4">
    <name type="scientific">Lentinula aff. detonsa</name>
    <dbReference type="NCBI Taxonomy" id="2804958"/>
    <lineage>
        <taxon>Eukaryota</taxon>
        <taxon>Fungi</taxon>
        <taxon>Dikarya</taxon>
        <taxon>Basidiomycota</taxon>
        <taxon>Agaricomycotina</taxon>
        <taxon>Agaricomycetes</taxon>
        <taxon>Agaricomycetidae</taxon>
        <taxon>Agaricales</taxon>
        <taxon>Marasmiineae</taxon>
        <taxon>Omphalotaceae</taxon>
        <taxon>Lentinula</taxon>
    </lineage>
</organism>
<reference evidence="3" key="1">
    <citation type="submission" date="2022-08" db="EMBL/GenBank/DDBJ databases">
        <authorList>
            <consortium name="DOE Joint Genome Institute"/>
            <person name="Min B."/>
            <person name="Riley R."/>
            <person name="Sierra-Patev S."/>
            <person name="Naranjo-Ortiz M."/>
            <person name="Looney B."/>
            <person name="Konkel Z."/>
            <person name="Slot J.C."/>
            <person name="Sakamoto Y."/>
            <person name="Steenwyk J.L."/>
            <person name="Rokas A."/>
            <person name="Carro J."/>
            <person name="Camarero S."/>
            <person name="Ferreira P."/>
            <person name="Molpeceres G."/>
            <person name="Ruiz-Duenas F.J."/>
            <person name="Serrano A."/>
            <person name="Henrissat B."/>
            <person name="Drula E."/>
            <person name="Hughes K.W."/>
            <person name="Mata J.L."/>
            <person name="Ishikawa N.K."/>
            <person name="Vargas-Isla R."/>
            <person name="Ushijima S."/>
            <person name="Smith C.A."/>
            <person name="Ahrendt S."/>
            <person name="Andreopoulos W."/>
            <person name="He G."/>
            <person name="Labutti K."/>
            <person name="Lipzen A."/>
            <person name="Ng V."/>
            <person name="Sandor L."/>
            <person name="Barry K."/>
            <person name="Martinez A.T."/>
            <person name="Xiao Y."/>
            <person name="Gibbons J.G."/>
            <person name="Terashima K."/>
            <person name="Hibbett D.S."/>
            <person name="Grigoriev I.V."/>
        </authorList>
    </citation>
    <scope>NUCLEOTIDE SEQUENCE</scope>
    <source>
        <strain evidence="3">TFB10291</strain>
    </source>
</reference>
<comment type="caution">
    <text evidence="3">The sequence shown here is derived from an EMBL/GenBank/DDBJ whole genome shotgun (WGS) entry which is preliminary data.</text>
</comment>
<name>A0AA38NNZ7_9AGAR</name>
<gene>
    <name evidence="3" type="ORF">GGU10DRAFT_364217</name>
</gene>
<feature type="chain" id="PRO_5041325659" evidence="2">
    <location>
        <begin position="26"/>
        <end position="161"/>
    </location>
</feature>
<feature type="region of interest" description="Disordered" evidence="1">
    <location>
        <begin position="40"/>
        <end position="74"/>
    </location>
</feature>